<evidence type="ECO:0000256" key="3">
    <source>
        <dbReference type="ARBA" id="ARBA00023014"/>
    </source>
</evidence>
<dbReference type="PROSITE" id="PS00198">
    <property type="entry name" value="4FE4S_FER_1"/>
    <property type="match status" value="2"/>
</dbReference>
<dbReference type="PROSITE" id="PS51379">
    <property type="entry name" value="4FE4S_FER_2"/>
    <property type="match status" value="2"/>
</dbReference>
<dbReference type="EMBL" id="WMZU01000062">
    <property type="protein sequence ID" value="MTS29257.1"/>
    <property type="molecule type" value="Genomic_DNA"/>
</dbReference>
<dbReference type="AlphaFoldDB" id="A0A6L6LX01"/>
<comment type="caution">
    <text evidence="5">The sequence shown here is derived from an EMBL/GenBank/DDBJ whole genome shotgun (WGS) entry which is preliminary data.</text>
</comment>
<reference evidence="5 6" key="1">
    <citation type="journal article" date="2019" name="Nat. Med.">
        <title>A library of human gut bacterial isolates paired with longitudinal multiomics data enables mechanistic microbiome research.</title>
        <authorList>
            <person name="Poyet M."/>
            <person name="Groussin M."/>
            <person name="Gibbons S.M."/>
            <person name="Avila-Pacheco J."/>
            <person name="Jiang X."/>
            <person name="Kearney S.M."/>
            <person name="Perrotta A.R."/>
            <person name="Berdy B."/>
            <person name="Zhao S."/>
            <person name="Lieberman T.D."/>
            <person name="Swanson P.K."/>
            <person name="Smith M."/>
            <person name="Roesemann S."/>
            <person name="Alexander J.E."/>
            <person name="Rich S.A."/>
            <person name="Livny J."/>
            <person name="Vlamakis H."/>
            <person name="Clish C."/>
            <person name="Bullock K."/>
            <person name="Deik A."/>
            <person name="Scott J."/>
            <person name="Pierce K.A."/>
            <person name="Xavier R.J."/>
            <person name="Alm E.J."/>
        </authorList>
    </citation>
    <scope>NUCLEOTIDE SEQUENCE [LARGE SCALE GENOMIC DNA]</scope>
    <source>
        <strain evidence="5 6">BIOML-A4</strain>
    </source>
</reference>
<dbReference type="GO" id="GO:0051536">
    <property type="term" value="F:iron-sulfur cluster binding"/>
    <property type="evidence" value="ECO:0007669"/>
    <property type="project" value="UniProtKB-KW"/>
</dbReference>
<dbReference type="Proteomes" id="UP000472755">
    <property type="component" value="Unassembled WGS sequence"/>
</dbReference>
<evidence type="ECO:0000313" key="6">
    <source>
        <dbReference type="Proteomes" id="UP000472755"/>
    </source>
</evidence>
<evidence type="ECO:0000313" key="5">
    <source>
        <dbReference type="EMBL" id="MTS29257.1"/>
    </source>
</evidence>
<dbReference type="InterPro" id="IPR007525">
    <property type="entry name" value="FrhB_FdhB_C"/>
</dbReference>
<dbReference type="RefSeq" id="WP_155202134.1">
    <property type="nucleotide sequence ID" value="NZ_WMZN01000068.1"/>
</dbReference>
<dbReference type="InterPro" id="IPR017896">
    <property type="entry name" value="4Fe4S_Fe-S-bd"/>
</dbReference>
<organism evidence="5 6">
    <name type="scientific">Ruthenibacterium lactatiformans</name>
    <dbReference type="NCBI Taxonomy" id="1550024"/>
    <lineage>
        <taxon>Bacteria</taxon>
        <taxon>Bacillati</taxon>
        <taxon>Bacillota</taxon>
        <taxon>Clostridia</taxon>
        <taxon>Eubacteriales</taxon>
        <taxon>Oscillospiraceae</taxon>
        <taxon>Ruthenibacterium</taxon>
    </lineage>
</organism>
<dbReference type="GO" id="GO:0046872">
    <property type="term" value="F:metal ion binding"/>
    <property type="evidence" value="ECO:0007669"/>
    <property type="project" value="UniProtKB-KW"/>
</dbReference>
<evidence type="ECO:0000259" key="4">
    <source>
        <dbReference type="PROSITE" id="PS51379"/>
    </source>
</evidence>
<dbReference type="InterPro" id="IPR017900">
    <property type="entry name" value="4Fe4S_Fe_S_CS"/>
</dbReference>
<name>A0A6L6LX01_9FIRM</name>
<dbReference type="Pfam" id="PF04432">
    <property type="entry name" value="FrhB_FdhB_C"/>
    <property type="match status" value="1"/>
</dbReference>
<dbReference type="Pfam" id="PF12838">
    <property type="entry name" value="Fer4_7"/>
    <property type="match status" value="1"/>
</dbReference>
<dbReference type="SUPFAM" id="SSF54862">
    <property type="entry name" value="4Fe-4S ferredoxins"/>
    <property type="match status" value="1"/>
</dbReference>
<feature type="domain" description="4Fe-4S ferredoxin-type" evidence="4">
    <location>
        <begin position="35"/>
        <end position="64"/>
    </location>
</feature>
<feature type="domain" description="4Fe-4S ferredoxin-type" evidence="4">
    <location>
        <begin position="1"/>
        <end position="30"/>
    </location>
</feature>
<sequence length="399" mass="45501">MNIEHSIDNCTGCQACISICPSKCITMQADEEGFLYPKVAHARCVDCSLCVKRCPQESTNHLASFQKKNIVAIKAVSKKLQKSRSASGGAFYTLAYHVLKDGGVVFGAAFDNAFHVRHIYVEKVNDLVQLQGAKYVQSDIGHNYTKVQDFLKNKRKVLFSGTPCQIAGLYAYLGMDYDELITVDLICHGAPSGVLWDKYIDAQRNGKTISDIKFRVKGPKDKSSYKLLIKYCDESKQCFHAEENVYFKGFIYNETFRNSCYQCPFATNRRCGDITIGDCATAVKYNTDDFRPYESVSTVLINSAKGFSLWNFCIDDFEYEELNFQEECKNNHQLSQPTRRPKSRDRVFREGPFRDLLDGKSASLKCKMGVRKKFEYALSDVLSIKMRYHLKCIMKKNKR</sequence>
<evidence type="ECO:0000256" key="1">
    <source>
        <dbReference type="ARBA" id="ARBA00022723"/>
    </source>
</evidence>
<keyword evidence="1" id="KW-0479">Metal-binding</keyword>
<proteinExistence type="predicted"/>
<keyword evidence="3" id="KW-0411">Iron-sulfur</keyword>
<accession>A0A6L6LX01</accession>
<gene>
    <name evidence="5" type="ORF">GMD59_18530</name>
</gene>
<keyword evidence="2" id="KW-0408">Iron</keyword>
<protein>
    <submittedName>
        <fullName evidence="5">4Fe-4S dicluster domain-containing protein</fullName>
    </submittedName>
</protein>
<dbReference type="InterPro" id="IPR052977">
    <property type="entry name" value="Polyferredoxin-like_ET"/>
</dbReference>
<evidence type="ECO:0000256" key="2">
    <source>
        <dbReference type="ARBA" id="ARBA00023004"/>
    </source>
</evidence>
<dbReference type="PANTHER" id="PTHR43193">
    <property type="match status" value="1"/>
</dbReference>
<dbReference type="Gene3D" id="3.30.70.20">
    <property type="match status" value="1"/>
</dbReference>
<dbReference type="PANTHER" id="PTHR43193:SF2">
    <property type="entry name" value="POLYFERREDOXIN PROTEIN FWDF"/>
    <property type="match status" value="1"/>
</dbReference>